<reference evidence="1 2" key="1">
    <citation type="journal article" date="2021" name="Elife">
        <title>Chloroplast acquisition without the gene transfer in kleptoplastic sea slugs, Plakobranchus ocellatus.</title>
        <authorList>
            <person name="Maeda T."/>
            <person name="Takahashi S."/>
            <person name="Yoshida T."/>
            <person name="Shimamura S."/>
            <person name="Takaki Y."/>
            <person name="Nagai Y."/>
            <person name="Toyoda A."/>
            <person name="Suzuki Y."/>
            <person name="Arimoto A."/>
            <person name="Ishii H."/>
            <person name="Satoh N."/>
            <person name="Nishiyama T."/>
            <person name="Hasebe M."/>
            <person name="Maruyama T."/>
            <person name="Minagawa J."/>
            <person name="Obokata J."/>
            <person name="Shigenobu S."/>
        </authorList>
    </citation>
    <scope>NUCLEOTIDE SEQUENCE [LARGE SCALE GENOMIC DNA]</scope>
</reference>
<dbReference type="EMBL" id="BLXT01003024">
    <property type="protein sequence ID" value="GFO00023.1"/>
    <property type="molecule type" value="Genomic_DNA"/>
</dbReference>
<organism evidence="1 2">
    <name type="scientific">Plakobranchus ocellatus</name>
    <dbReference type="NCBI Taxonomy" id="259542"/>
    <lineage>
        <taxon>Eukaryota</taxon>
        <taxon>Metazoa</taxon>
        <taxon>Spiralia</taxon>
        <taxon>Lophotrochozoa</taxon>
        <taxon>Mollusca</taxon>
        <taxon>Gastropoda</taxon>
        <taxon>Heterobranchia</taxon>
        <taxon>Euthyneura</taxon>
        <taxon>Panpulmonata</taxon>
        <taxon>Sacoglossa</taxon>
        <taxon>Placobranchoidea</taxon>
        <taxon>Plakobranchidae</taxon>
        <taxon>Plakobranchus</taxon>
    </lineage>
</organism>
<accession>A0AAV3ZYR2</accession>
<comment type="caution">
    <text evidence="1">The sequence shown here is derived from an EMBL/GenBank/DDBJ whole genome shotgun (WGS) entry which is preliminary data.</text>
</comment>
<keyword evidence="2" id="KW-1185">Reference proteome</keyword>
<evidence type="ECO:0000313" key="2">
    <source>
        <dbReference type="Proteomes" id="UP000735302"/>
    </source>
</evidence>
<proteinExistence type="predicted"/>
<protein>
    <submittedName>
        <fullName evidence="1">Uncharacterized protein</fullName>
    </submittedName>
</protein>
<evidence type="ECO:0000313" key="1">
    <source>
        <dbReference type="EMBL" id="GFO00023.1"/>
    </source>
</evidence>
<sequence>MVVKLARKSDENRNRRSCQKYWISISCERVIWYNNTISSVILGVRVNCDAHDPNQFTVLDIRLLDHVAKVGSHLKTFTDGQMRTARSAMLVRTTEGLSTSKWIARVRYKCDLPGYTSRLVCEHACIYRK</sequence>
<gene>
    <name evidence="1" type="ORF">PoB_002652800</name>
</gene>
<dbReference type="Proteomes" id="UP000735302">
    <property type="component" value="Unassembled WGS sequence"/>
</dbReference>
<name>A0AAV3ZYR2_9GAST</name>
<dbReference type="AlphaFoldDB" id="A0AAV3ZYR2"/>